<protein>
    <submittedName>
        <fullName evidence="2">Uncharacterized protein</fullName>
    </submittedName>
</protein>
<proteinExistence type="predicted"/>
<gene>
    <name evidence="2" type="ORF">P879_05093</name>
</gene>
<feature type="compositionally biased region" description="Low complexity" evidence="1">
    <location>
        <begin position="20"/>
        <end position="36"/>
    </location>
</feature>
<dbReference type="Proteomes" id="UP000699462">
    <property type="component" value="Unassembled WGS sequence"/>
</dbReference>
<accession>A0A8T0DJ06</accession>
<evidence type="ECO:0000313" key="2">
    <source>
        <dbReference type="EMBL" id="KAF8566741.1"/>
    </source>
</evidence>
<dbReference type="AlphaFoldDB" id="A0A8T0DJ06"/>
<evidence type="ECO:0000256" key="1">
    <source>
        <dbReference type="SAM" id="MobiDB-lite"/>
    </source>
</evidence>
<feature type="region of interest" description="Disordered" evidence="1">
    <location>
        <begin position="1"/>
        <end position="130"/>
    </location>
</feature>
<sequence length="271" mass="30456">MNDLFGNIERPATPEKDISHLSSQSSKPQSGYQSPSLNLVYLASDELQSVGSGKSEEKNQRQFSGRKLRNRLKSLLNSTRKNWSNRKSDLETGDQAPTETLFGKCDSELSSGSADYQSIPPLPNYGDDHTKLEQDVEPVYIGTRDDEKSSTKAFPNAVFGNHTVHKRTIRHMPTSVEEPEPRLSQCYQHHHLTLVEKHSNTARNSSVNQHHHHPHRSHQKSLTEKQISMSGASNDQSGQQFTVITVVDAHNASDTKPIPASLWQIDVIRFR</sequence>
<feature type="region of interest" description="Disordered" evidence="1">
    <location>
        <begin position="201"/>
        <end position="236"/>
    </location>
</feature>
<keyword evidence="3" id="KW-1185">Reference proteome</keyword>
<name>A0A8T0DJ06_9TREM</name>
<dbReference type="OrthoDB" id="10631710at2759"/>
<dbReference type="EMBL" id="JTDF01004693">
    <property type="protein sequence ID" value="KAF8566741.1"/>
    <property type="molecule type" value="Genomic_DNA"/>
</dbReference>
<organism evidence="2 3">
    <name type="scientific">Paragonimus westermani</name>
    <dbReference type="NCBI Taxonomy" id="34504"/>
    <lineage>
        <taxon>Eukaryota</taxon>
        <taxon>Metazoa</taxon>
        <taxon>Spiralia</taxon>
        <taxon>Lophotrochozoa</taxon>
        <taxon>Platyhelminthes</taxon>
        <taxon>Trematoda</taxon>
        <taxon>Digenea</taxon>
        <taxon>Plagiorchiida</taxon>
        <taxon>Troglotremata</taxon>
        <taxon>Troglotrematidae</taxon>
        <taxon>Paragonimus</taxon>
    </lineage>
</organism>
<evidence type="ECO:0000313" key="3">
    <source>
        <dbReference type="Proteomes" id="UP000699462"/>
    </source>
</evidence>
<comment type="caution">
    <text evidence="2">The sequence shown here is derived from an EMBL/GenBank/DDBJ whole genome shotgun (WGS) entry which is preliminary data.</text>
</comment>
<reference evidence="2 3" key="1">
    <citation type="submission" date="2019-07" db="EMBL/GenBank/DDBJ databases">
        <title>Annotation for the trematode Paragonimus westermani.</title>
        <authorList>
            <person name="Choi Y.-J."/>
        </authorList>
    </citation>
    <scope>NUCLEOTIDE SEQUENCE [LARGE SCALE GENOMIC DNA]</scope>
    <source>
        <strain evidence="2">180907_Pwestermani</strain>
    </source>
</reference>
<feature type="compositionally biased region" description="Polar residues" evidence="1">
    <location>
        <begin position="224"/>
        <end position="236"/>
    </location>
</feature>
<feature type="compositionally biased region" description="Basic residues" evidence="1">
    <location>
        <begin position="209"/>
        <end position="219"/>
    </location>
</feature>